<reference evidence="4" key="2">
    <citation type="submission" date="2017-07" db="EMBL/GenBank/DDBJ databases">
        <title>WGS assembly of Populus trichocarpa.</title>
        <authorList>
            <person name="Tuskan G."/>
            <person name="Difazio S."/>
            <person name="Jansson S."/>
            <person name="Bohlmann J."/>
            <person name="Grigoriev I."/>
            <person name="Hellsten U."/>
            <person name="Putnam N."/>
            <person name="Ralph S."/>
            <person name="Rombauts S."/>
            <person name="Salamov A."/>
            <person name="Schein J."/>
            <person name="Sterck L."/>
            <person name="Aerts A."/>
            <person name="Bhalerao R."/>
            <person name="Bhalerao R."/>
            <person name="Blaudez D."/>
            <person name="Boerjan W."/>
            <person name="Brun A."/>
            <person name="Brunner A."/>
            <person name="Busov V."/>
            <person name="Campbell M."/>
            <person name="Carlson J."/>
            <person name="Chalot M."/>
            <person name="Chapman J."/>
            <person name="Chen G."/>
            <person name="Cooper D."/>
            <person name="Coutinho P."/>
            <person name="Couturier J."/>
            <person name="Covert S."/>
            <person name="Cronk Q."/>
            <person name="Cunningham R."/>
            <person name="Davis J."/>
            <person name="Degroeve S."/>
            <person name="Dejardin A."/>
            <person name="Depamphilis C."/>
            <person name="Detter J."/>
            <person name="Dirks B."/>
            <person name="Dubchak I."/>
            <person name="Duplessis S."/>
            <person name="Ehlting J."/>
            <person name="Ellis B."/>
            <person name="Gendler K."/>
            <person name="Goodstein D."/>
            <person name="Gribskov M."/>
            <person name="Grimwood J."/>
            <person name="Groover A."/>
            <person name="Gunter L."/>
            <person name="Hamberger B."/>
            <person name="Heinze B."/>
            <person name="Helariutta Y."/>
            <person name="Henrissat B."/>
            <person name="Holligan D."/>
            <person name="Holt R."/>
            <person name="Huang W."/>
            <person name="Islam-Faridi N."/>
            <person name="Jones S."/>
            <person name="Jones-Rhoades M."/>
            <person name="Jorgensen R."/>
            <person name="Joshi C."/>
            <person name="Kangasjarvi J."/>
            <person name="Karlsson J."/>
            <person name="Kelleher C."/>
            <person name="Kirkpatrick R."/>
            <person name="Kirst M."/>
            <person name="Kohler A."/>
            <person name="Kalluri U."/>
            <person name="Larimer F."/>
            <person name="Leebens-Mack J."/>
            <person name="Leple J."/>
            <person name="Locascio P."/>
            <person name="Lou Y."/>
            <person name="Lucas S."/>
            <person name="Martin F."/>
            <person name="Montanini B."/>
            <person name="Napoli C."/>
            <person name="Nelson D."/>
            <person name="Nelson C."/>
            <person name="Nieminen K."/>
            <person name="Nilsson O."/>
            <person name="Pereda V."/>
            <person name="Peter G."/>
            <person name="Philippe R."/>
            <person name="Pilate G."/>
            <person name="Poliakov A."/>
            <person name="Razumovskaya J."/>
            <person name="Richardson P."/>
            <person name="Rinaldi C."/>
            <person name="Ritland K."/>
            <person name="Rouze P."/>
            <person name="Ryaboy D."/>
            <person name="Schmutz J."/>
            <person name="Schrader J."/>
            <person name="Segerman B."/>
            <person name="Shin H."/>
            <person name="Siddiqui A."/>
            <person name="Sterky F."/>
            <person name="Terry A."/>
            <person name="Tsai C."/>
            <person name="Uberbacher E."/>
            <person name="Unneberg P."/>
            <person name="Vahala J."/>
            <person name="Wall K."/>
            <person name="Wessler S."/>
            <person name="Yang G."/>
            <person name="Yin T."/>
            <person name="Douglas C."/>
            <person name="Marra M."/>
            <person name="Sandberg G."/>
            <person name="Van De Peer Y."/>
            <person name="Rokhsar D."/>
        </authorList>
    </citation>
    <scope>NUCLEOTIDE SEQUENCE</scope>
    <source>
        <strain evidence="4">Nisqually-1</strain>
    </source>
</reference>
<feature type="region of interest" description="Disordered" evidence="2">
    <location>
        <begin position="456"/>
        <end position="476"/>
    </location>
</feature>
<feature type="coiled-coil region" evidence="1">
    <location>
        <begin position="511"/>
        <end position="553"/>
    </location>
</feature>
<feature type="region of interest" description="Disordered" evidence="2">
    <location>
        <begin position="785"/>
        <end position="806"/>
    </location>
</feature>
<dbReference type="STRING" id="3694.A0A3N7F2P8"/>
<gene>
    <name evidence="4" type="ORF">POPTR_005G010133</name>
</gene>
<dbReference type="Pfam" id="PF25029">
    <property type="entry name" value="MOM1"/>
    <property type="match status" value="1"/>
</dbReference>
<dbReference type="InParanoid" id="A0A3N7F2P8"/>
<accession>A0A3N7F2P8</accession>
<keyword evidence="1" id="KW-0175">Coiled coil</keyword>
<evidence type="ECO:0000313" key="4">
    <source>
        <dbReference type="EMBL" id="RQO89840.1"/>
    </source>
</evidence>
<dbReference type="EMBL" id="CM009294">
    <property type="protein sequence ID" value="RQO89843.1"/>
    <property type="molecule type" value="Genomic_DNA"/>
</dbReference>
<feature type="region of interest" description="Disordered" evidence="2">
    <location>
        <begin position="1"/>
        <end position="141"/>
    </location>
</feature>
<dbReference type="EMBL" id="CM009294">
    <property type="protein sequence ID" value="RQO89841.1"/>
    <property type="molecule type" value="Genomic_DNA"/>
</dbReference>
<proteinExistence type="predicted"/>
<organism evidence="4 5">
    <name type="scientific">Populus trichocarpa</name>
    <name type="common">Western balsam poplar</name>
    <name type="synonym">Populus balsamifera subsp. trichocarpa</name>
    <dbReference type="NCBI Taxonomy" id="3694"/>
    <lineage>
        <taxon>Eukaryota</taxon>
        <taxon>Viridiplantae</taxon>
        <taxon>Streptophyta</taxon>
        <taxon>Embryophyta</taxon>
        <taxon>Tracheophyta</taxon>
        <taxon>Spermatophyta</taxon>
        <taxon>Magnoliopsida</taxon>
        <taxon>eudicotyledons</taxon>
        <taxon>Gunneridae</taxon>
        <taxon>Pentapetalae</taxon>
        <taxon>rosids</taxon>
        <taxon>fabids</taxon>
        <taxon>Malpighiales</taxon>
        <taxon>Salicaceae</taxon>
        <taxon>Saliceae</taxon>
        <taxon>Populus</taxon>
    </lineage>
</organism>
<feature type="compositionally biased region" description="Basic and acidic residues" evidence="2">
    <location>
        <begin position="1"/>
        <end position="21"/>
    </location>
</feature>
<dbReference type="Proteomes" id="UP000006729">
    <property type="component" value="Chromosome 5"/>
</dbReference>
<feature type="compositionally biased region" description="Low complexity" evidence="2">
    <location>
        <begin position="103"/>
        <end position="121"/>
    </location>
</feature>
<feature type="region of interest" description="Disordered" evidence="2">
    <location>
        <begin position="226"/>
        <end position="266"/>
    </location>
</feature>
<keyword evidence="5" id="KW-1185">Reference proteome</keyword>
<dbReference type="GO" id="GO:0031507">
    <property type="term" value="P:heterochromatin formation"/>
    <property type="evidence" value="ECO:0007669"/>
    <property type="project" value="InterPro"/>
</dbReference>
<reference evidence="4 5" key="1">
    <citation type="journal article" date="2006" name="Science">
        <title>The genome of black cottonwood, Populus trichocarpa (Torr. &amp; Gray).</title>
        <authorList>
            <person name="Tuskan G.A."/>
            <person name="Difazio S."/>
            <person name="Jansson S."/>
            <person name="Bohlmann J."/>
            <person name="Grigoriev I."/>
            <person name="Hellsten U."/>
            <person name="Putnam N."/>
            <person name="Ralph S."/>
            <person name="Rombauts S."/>
            <person name="Salamov A."/>
            <person name="Schein J."/>
            <person name="Sterck L."/>
            <person name="Aerts A."/>
            <person name="Bhalerao R.R."/>
            <person name="Bhalerao R.P."/>
            <person name="Blaudez D."/>
            <person name="Boerjan W."/>
            <person name="Brun A."/>
            <person name="Brunner A."/>
            <person name="Busov V."/>
            <person name="Campbell M."/>
            <person name="Carlson J."/>
            <person name="Chalot M."/>
            <person name="Chapman J."/>
            <person name="Chen G.L."/>
            <person name="Cooper D."/>
            <person name="Coutinho P.M."/>
            <person name="Couturier J."/>
            <person name="Covert S."/>
            <person name="Cronk Q."/>
            <person name="Cunningham R."/>
            <person name="Davis J."/>
            <person name="Degroeve S."/>
            <person name="Dejardin A."/>
            <person name="Depamphilis C."/>
            <person name="Detter J."/>
            <person name="Dirks B."/>
            <person name="Dubchak I."/>
            <person name="Duplessis S."/>
            <person name="Ehlting J."/>
            <person name="Ellis B."/>
            <person name="Gendler K."/>
            <person name="Goodstein D."/>
            <person name="Gribskov M."/>
            <person name="Grimwood J."/>
            <person name="Groover A."/>
            <person name="Gunter L."/>
            <person name="Hamberger B."/>
            <person name="Heinze B."/>
            <person name="Helariutta Y."/>
            <person name="Henrissat B."/>
            <person name="Holligan D."/>
            <person name="Holt R."/>
            <person name="Huang W."/>
            <person name="Islam-Faridi N."/>
            <person name="Jones S."/>
            <person name="Jones-Rhoades M."/>
            <person name="Jorgensen R."/>
            <person name="Joshi C."/>
            <person name="Kangasjarvi J."/>
            <person name="Karlsson J."/>
            <person name="Kelleher C."/>
            <person name="Kirkpatrick R."/>
            <person name="Kirst M."/>
            <person name="Kohler A."/>
            <person name="Kalluri U."/>
            <person name="Larimer F."/>
            <person name="Leebens-Mack J."/>
            <person name="Leple J.C."/>
            <person name="Locascio P."/>
            <person name="Lou Y."/>
            <person name="Lucas S."/>
            <person name="Martin F."/>
            <person name="Montanini B."/>
            <person name="Napoli C."/>
            <person name="Nelson D.R."/>
            <person name="Nelson C."/>
            <person name="Nieminen K."/>
            <person name="Nilsson O."/>
            <person name="Pereda V."/>
            <person name="Peter G."/>
            <person name="Philippe R."/>
            <person name="Pilate G."/>
            <person name="Poliakov A."/>
            <person name="Razumovskaya J."/>
            <person name="Richardson P."/>
            <person name="Rinaldi C."/>
            <person name="Ritland K."/>
            <person name="Rouze P."/>
            <person name="Ryaboy D."/>
            <person name="Schmutz J."/>
            <person name="Schrader J."/>
            <person name="Segerman B."/>
            <person name="Shin H."/>
            <person name="Siddiqui A."/>
            <person name="Sterky F."/>
            <person name="Terry A."/>
            <person name="Tsai C.J."/>
            <person name="Uberbacher E."/>
            <person name="Unneberg P."/>
            <person name="Vahala J."/>
            <person name="Wall K."/>
            <person name="Wessler S."/>
            <person name="Yang G."/>
            <person name="Yin T."/>
            <person name="Douglas C."/>
            <person name="Marra M."/>
            <person name="Sandberg G."/>
            <person name="Van de Peer Y."/>
            <person name="Rokhsar D."/>
        </authorList>
    </citation>
    <scope>NUCLEOTIDE SEQUENCE [LARGE SCALE GENOMIC DNA]</scope>
    <source>
        <strain evidence="5">cv. Nisqually</strain>
        <strain evidence="4">Nisqually-1</strain>
    </source>
</reference>
<dbReference type="PANTHER" id="PTHR35116">
    <property type="entry name" value="HELICASE PROTEIN MOM1"/>
    <property type="match status" value="1"/>
</dbReference>
<dbReference type="InterPro" id="IPR039322">
    <property type="entry name" value="MOM1"/>
</dbReference>
<evidence type="ECO:0000259" key="3">
    <source>
        <dbReference type="Pfam" id="PF25029"/>
    </source>
</evidence>
<feature type="compositionally biased region" description="Basic and acidic residues" evidence="2">
    <location>
        <begin position="235"/>
        <end position="247"/>
    </location>
</feature>
<dbReference type="InterPro" id="IPR056882">
    <property type="entry name" value="MOM1_dom"/>
</dbReference>
<name>A0A3N7F2P8_POPTR</name>
<dbReference type="EMBL" id="CM009294">
    <property type="protein sequence ID" value="RQO89840.1"/>
    <property type="molecule type" value="Genomic_DNA"/>
</dbReference>
<dbReference type="EMBL" id="CM009294">
    <property type="protein sequence ID" value="RQO89842.1"/>
    <property type="molecule type" value="Genomic_DNA"/>
</dbReference>
<evidence type="ECO:0000256" key="2">
    <source>
        <dbReference type="SAM" id="MobiDB-lite"/>
    </source>
</evidence>
<evidence type="ECO:0000313" key="5">
    <source>
        <dbReference type="Proteomes" id="UP000006729"/>
    </source>
</evidence>
<dbReference type="PANTHER" id="PTHR35116:SF2">
    <property type="entry name" value="ATP-DEPENDENT HELICASE FAMILY PROTEIN-RELATED"/>
    <property type="match status" value="1"/>
</dbReference>
<dbReference type="Gene3D" id="6.10.250.1310">
    <property type="match status" value="1"/>
</dbReference>
<sequence length="1437" mass="157472">MGNDTKVSRKGKDEESNDIKGRNIGNRSSSSLGAANDTFGLRKSARETSFKKNLTPSPSSSRKSERIEKQTPPAIPSVTRKSERLVEKQSLPTPSRRPEKGKNQSSSSSSGSTKCGKSSGSLIMKEKHKKEKSVKQLETEEVGNNDKPVIKTVLVGIKRMDARAYRELFKQKQKKAKLEGSEDLIVNRTPGVDTEVKSGCKVMSSKQKRSIDDLNFDATEMVSNEDGDAAPYECGRTDSVDSCSERQRLKKRNKVSNNNTDSPSLKAALIGTSGAPVHKMSQVMPSSVGLLNTTDANHVSNFSQLTSKLSQVLKADMVGYNGGRNLHDDSEKSLHLFLKPEIAKLCEILQLPENVKVMVEQFREYVLNNHHVSREPPSLLQGFLISLCWTAASMLKHKLDHKESLALAKEHLNFSCKKDEADFVYSKLRCLRKLFLYRTGTCKVAGSPKASGFSLEDFGQNQSNGRSSLSTPSNKQKVRMEVENLRSGQEFSINQVLSHLELAQKDYSKSIKDIEKKCDKQMRKLLQRQQEEREEFEKKYEQDKAELEHKQRTEAAVIRLHSNSSVDKLKMLDNVYAKEFEKLKRQMDMRLNNLLKLQLATRNKLQERKAQWIEGVKSWAHAELISKPPANESGYDQENTVTLNSCSREQTPKRVQSMPDGDVPLEVPETVSSNEDVLPGVMAASKPMSDGAASSMLDQEVPLEVPQTASARDVSEDVVSVNSSPCEEQIPDLKITLGIPEANSCNDGPENSIHKSSSEDGSGRVALMVPDREFPLGVTEIVSSTGGMENSALSPSPSEGQTSARTTSCIDGREVLLEVPETAPPEAEEAVNTALDKDGVASMELGNAIEVDKQNGAVCILNQESHRDVAAVNLQNGESLLEVSENNRVNQSDEVVPSGVCETPVVGSGTTGQEKSRVCVTTLACGTGVDQQAGVLPSGGFETATVAEVGSGPTWREIDRMPAVASDSSQPTEPFRLQDRAAQFCDNWIAFQQSDASASQPVVVSNQSPNDAPVREHTLHLLPSIDSPTSSQLTTSFAQHVPIDLIAVGGPQTHISNMRTEPVTSRISNHSATAPAVRMPVSTSQDPLQNELDRIRTETDQIIKIHEDTKLRLKSDCEKEIQEVVAQIRRTYDFKLKDLEYEFLRKKKEMDDNQSKVLMNKILAEAFRTKCKDNRASRQQEMTSGVMQQLLQPSQPSTQRPSIVTGPYSTGLPAVSLQTTPTSSLPAPPVQAVHCSALFSATPTRPPHISSISPTTSNLQVGTEIRAPAPHLQHFRPSASMSATSLSAFPSGILQHIPTTSPTLSEFPSLAPATVQQPGPRIMTNLLKSMGVFPSRTSFPRPESLMDVDNQTSTEIPSVAPATVQQSGPQIMTNLLESMGIFPSRTSLSRPESLLDVDNQTSTDATQPCSFPPLTDLNYNINPLVQESEVVCLSDDD</sequence>
<feature type="compositionally biased region" description="Polar residues" evidence="2">
    <location>
        <begin position="51"/>
        <end position="61"/>
    </location>
</feature>
<feature type="domain" description="MOM1 alpha-helical" evidence="3">
    <location>
        <begin position="329"/>
        <end position="451"/>
    </location>
</feature>
<feature type="compositionally biased region" description="Polar residues" evidence="2">
    <location>
        <begin position="459"/>
        <end position="475"/>
    </location>
</feature>
<evidence type="ECO:0000256" key="1">
    <source>
        <dbReference type="SAM" id="Coils"/>
    </source>
</evidence>
<protein>
    <recommendedName>
        <fullName evidence="3">MOM1 alpha-helical domain-containing protein</fullName>
    </recommendedName>
</protein>